<accession>A0ABS7PBU3</accession>
<keyword evidence="3" id="KW-1185">Reference proteome</keyword>
<gene>
    <name evidence="2" type="ORF">KYN89_05655</name>
</gene>
<evidence type="ECO:0000313" key="3">
    <source>
        <dbReference type="Proteomes" id="UP000759298"/>
    </source>
</evidence>
<dbReference type="Pfam" id="PF26624">
    <property type="entry name" value="DUF8200"/>
    <property type="match status" value="1"/>
</dbReference>
<dbReference type="Proteomes" id="UP000759298">
    <property type="component" value="Unassembled WGS sequence"/>
</dbReference>
<evidence type="ECO:0000256" key="1">
    <source>
        <dbReference type="SAM" id="SignalP"/>
    </source>
</evidence>
<feature type="chain" id="PRO_5045090011" description="Secreted protein" evidence="1">
    <location>
        <begin position="37"/>
        <end position="115"/>
    </location>
</feature>
<organism evidence="2 3">
    <name type="scientific">Alteriqipengyuania abyssalis</name>
    <dbReference type="NCBI Taxonomy" id="2860200"/>
    <lineage>
        <taxon>Bacteria</taxon>
        <taxon>Pseudomonadati</taxon>
        <taxon>Pseudomonadota</taxon>
        <taxon>Alphaproteobacteria</taxon>
        <taxon>Sphingomonadales</taxon>
        <taxon>Erythrobacteraceae</taxon>
        <taxon>Alteriqipengyuania</taxon>
    </lineage>
</organism>
<proteinExistence type="predicted"/>
<name>A0ABS7PBU3_9SPHN</name>
<reference evidence="2 3" key="1">
    <citation type="submission" date="2021-07" db="EMBL/GenBank/DDBJ databases">
        <title>Alteriqipengyuania abyssalis NZ-12B nov, sp.nov isolated from deep sea sponge in pacific ocean.</title>
        <authorList>
            <person name="Tareen S."/>
            <person name="Wink J."/>
        </authorList>
    </citation>
    <scope>NUCLEOTIDE SEQUENCE [LARGE SCALE GENOMIC DNA]</scope>
    <source>
        <strain evidence="2 3">NZ-12B</strain>
    </source>
</reference>
<keyword evidence="1" id="KW-0732">Signal</keyword>
<sequence length="115" mass="12040">MTNRVNPLRQLAIGSVAVLTTALTFGATVTPAPAYAQSGAYYRATLQQPVEKRTEIIRGGTFICSGTVCVGTKARSRPELVCKKLAGEFGPVASFSVAGKDVDEATLASCKTEEA</sequence>
<dbReference type="EMBL" id="JAHWXP010000002">
    <property type="protein sequence ID" value="MBY8336526.1"/>
    <property type="molecule type" value="Genomic_DNA"/>
</dbReference>
<dbReference type="RefSeq" id="WP_054527124.1">
    <property type="nucleotide sequence ID" value="NZ_JAHWXP010000002.1"/>
</dbReference>
<dbReference type="InterPro" id="IPR058067">
    <property type="entry name" value="CC_3452-like"/>
</dbReference>
<protein>
    <recommendedName>
        <fullName evidence="4">Secreted protein</fullName>
    </recommendedName>
</protein>
<evidence type="ECO:0000313" key="2">
    <source>
        <dbReference type="EMBL" id="MBY8336526.1"/>
    </source>
</evidence>
<feature type="signal peptide" evidence="1">
    <location>
        <begin position="1"/>
        <end position="36"/>
    </location>
</feature>
<dbReference type="NCBIfam" id="NF047636">
    <property type="entry name" value="CC_3452_fam"/>
    <property type="match status" value="1"/>
</dbReference>
<dbReference type="InterPro" id="IPR058513">
    <property type="entry name" value="DUF8200"/>
</dbReference>
<comment type="caution">
    <text evidence="2">The sequence shown here is derived from an EMBL/GenBank/DDBJ whole genome shotgun (WGS) entry which is preliminary data.</text>
</comment>
<evidence type="ECO:0008006" key="4">
    <source>
        <dbReference type="Google" id="ProtNLM"/>
    </source>
</evidence>